<proteinExistence type="predicted"/>
<dbReference type="InterPro" id="IPR043472">
    <property type="entry name" value="Macro_dom-like"/>
</dbReference>
<name>A0A0N4YVB2_NIPBR</name>
<dbReference type="GO" id="GO:0005737">
    <property type="term" value="C:cytoplasm"/>
    <property type="evidence" value="ECO:0007669"/>
    <property type="project" value="TreeGrafter"/>
</dbReference>
<organism evidence="1">
    <name type="scientific">Nippostrongylus brasiliensis</name>
    <name type="common">Rat hookworm</name>
    <dbReference type="NCBI Taxonomy" id="27835"/>
    <lineage>
        <taxon>Eukaryota</taxon>
        <taxon>Metazoa</taxon>
        <taxon>Ecdysozoa</taxon>
        <taxon>Nematoda</taxon>
        <taxon>Chromadorea</taxon>
        <taxon>Rhabditida</taxon>
        <taxon>Rhabditina</taxon>
        <taxon>Rhabditomorpha</taxon>
        <taxon>Strongyloidea</taxon>
        <taxon>Heligmosomidae</taxon>
        <taxon>Nippostrongylus</taxon>
    </lineage>
</organism>
<dbReference type="InterPro" id="IPR019311">
    <property type="entry name" value="Fy-3"/>
</dbReference>
<evidence type="ECO:0000313" key="1">
    <source>
        <dbReference type="WBParaSite" id="NBR_0002118401-mRNA-1"/>
    </source>
</evidence>
<sequence length="444" mass="49553">LHLSELRDELIEFIRAETQKYQEERDDALITQALENGFELNEGESSPNCLFQLAVDQSESFANKFSFVMQNSPCAELAELMRRQIAMANEMNQIIRVRNWEVTQLRNKCESAVNDASSNVDVHPHELSKLNEKLRNLHASYACQVEGLSERHREDFRKNIQQKTGENEVSEGLNESYTIYIGAQLKSMHNVRLLTARSMVELCAPVKNVDVSSLLQMSISLYGKQLSGLVMLVPRDPLWHSNSGSEFARVCEQSTELHFEPLGKQLKGIVESVGYFFLAVHAKWWREESERRKSAASGDSSTKAAHDTALEVGDVYCTRHSNLRDVQLVFHLVVDDALQSSDISSRHPCLNGIRNIIRLTVRLGITTIHIPLLLVEQASESGELQVCGVCGGSAVGGGVTSVPHFNIHLVLPSGLVDGVYQQISAMFPTIFHLVPSVSMALQEP</sequence>
<dbReference type="PANTHER" id="PTHR16525:SF0">
    <property type="entry name" value="PROTEIN C12ORF4"/>
    <property type="match status" value="1"/>
</dbReference>
<dbReference type="AlphaFoldDB" id="A0A0N4YVB2"/>
<reference evidence="1" key="1">
    <citation type="submission" date="2017-02" db="UniProtKB">
        <authorList>
            <consortium name="WormBaseParasite"/>
        </authorList>
    </citation>
    <scope>IDENTIFICATION</scope>
</reference>
<protein>
    <submittedName>
        <fullName evidence="1">APG6 domain-containing protein</fullName>
    </submittedName>
</protein>
<dbReference type="WBParaSite" id="NBR_0002118401-mRNA-1">
    <property type="protein sequence ID" value="NBR_0002118401-mRNA-1"/>
    <property type="gene ID" value="NBR_0002118401"/>
</dbReference>
<dbReference type="SUPFAM" id="SSF52949">
    <property type="entry name" value="Macro domain-like"/>
    <property type="match status" value="1"/>
</dbReference>
<dbReference type="Pfam" id="PF10154">
    <property type="entry name" value="Fy-3"/>
    <property type="match status" value="1"/>
</dbReference>
<accession>A0A0N4YVB2</accession>
<dbReference type="OMA" id="CKHKRSH"/>
<dbReference type="PANTHER" id="PTHR16525">
    <property type="entry name" value="PROTEIN C12ORF4"/>
    <property type="match status" value="1"/>
</dbReference>